<dbReference type="EMBL" id="LZYZ01000007">
    <property type="protein sequence ID" value="OOM09420.1"/>
    <property type="molecule type" value="Genomic_DNA"/>
</dbReference>
<gene>
    <name evidence="1" type="ORF">CLOSAC_37010</name>
</gene>
<dbReference type="Proteomes" id="UP000191154">
    <property type="component" value="Unassembled WGS sequence"/>
</dbReference>
<accession>A0A1S8MZ15</accession>
<reference evidence="1 2" key="1">
    <citation type="submission" date="2016-05" db="EMBL/GenBank/DDBJ databases">
        <title>Microbial solvent formation.</title>
        <authorList>
            <person name="Poehlein A."/>
            <person name="Montoya Solano J.D."/>
            <person name="Flitsch S."/>
            <person name="Krabben P."/>
            <person name="Duerre P."/>
            <person name="Daniel R."/>
        </authorList>
    </citation>
    <scope>NUCLEOTIDE SEQUENCE [LARGE SCALE GENOMIC DNA]</scope>
    <source>
        <strain evidence="1 2">L1-8</strain>
    </source>
</reference>
<evidence type="ECO:0000313" key="2">
    <source>
        <dbReference type="Proteomes" id="UP000191154"/>
    </source>
</evidence>
<name>A0A1S8MZ15_CLOSA</name>
<sequence length="109" mass="12997">MEDVINQIGLYKKEVLKSCKKIEVNNEVDEIFKRYFEKTMKSLVDLWLNELSDRIETKTNLYVDVKPFFEKSNLNENEFENMIKSNNSELIKIMKVKDILNNSNRVENT</sequence>
<comment type="caution">
    <text evidence="1">The sequence shown here is derived from an EMBL/GenBank/DDBJ whole genome shotgun (WGS) entry which is preliminary data.</text>
</comment>
<dbReference type="AlphaFoldDB" id="A0A1S8MZ15"/>
<proteinExistence type="predicted"/>
<protein>
    <submittedName>
        <fullName evidence="1">Uncharacterized protein</fullName>
    </submittedName>
</protein>
<organism evidence="1 2">
    <name type="scientific">Clostridium saccharobutylicum</name>
    <dbReference type="NCBI Taxonomy" id="169679"/>
    <lineage>
        <taxon>Bacteria</taxon>
        <taxon>Bacillati</taxon>
        <taxon>Bacillota</taxon>
        <taxon>Clostridia</taxon>
        <taxon>Eubacteriales</taxon>
        <taxon>Clostridiaceae</taxon>
        <taxon>Clostridium</taxon>
    </lineage>
</organism>
<evidence type="ECO:0000313" key="1">
    <source>
        <dbReference type="EMBL" id="OOM09420.1"/>
    </source>
</evidence>
<dbReference type="RefSeq" id="WP_077866727.1">
    <property type="nucleotide sequence ID" value="NZ_LZYZ01000007.1"/>
</dbReference>